<dbReference type="EMBL" id="GBRH01167289">
    <property type="protein sequence ID" value="JAE30607.1"/>
    <property type="molecule type" value="Transcribed_RNA"/>
</dbReference>
<accession>A0A0A9H1I5</accession>
<keyword evidence="1" id="KW-0812">Transmembrane</keyword>
<evidence type="ECO:0000313" key="2">
    <source>
        <dbReference type="EMBL" id="JAE30607.1"/>
    </source>
</evidence>
<protein>
    <submittedName>
        <fullName evidence="2">Uncharacterized protein</fullName>
    </submittedName>
</protein>
<reference evidence="2" key="2">
    <citation type="journal article" date="2015" name="Data Brief">
        <title>Shoot transcriptome of the giant reed, Arundo donax.</title>
        <authorList>
            <person name="Barrero R.A."/>
            <person name="Guerrero F.D."/>
            <person name="Moolhuijzen P."/>
            <person name="Goolsby J.A."/>
            <person name="Tidwell J."/>
            <person name="Bellgard S.E."/>
            <person name="Bellgard M.I."/>
        </authorList>
    </citation>
    <scope>NUCLEOTIDE SEQUENCE</scope>
    <source>
        <tissue evidence="2">Shoot tissue taken approximately 20 cm above the soil surface</tissue>
    </source>
</reference>
<feature type="transmembrane region" description="Helical" evidence="1">
    <location>
        <begin position="6"/>
        <end position="27"/>
    </location>
</feature>
<sequence length="45" mass="5339">MYKHIYFYISTVYISLHVITYTHIFLYSSIHPQSVSTLTLTTNLQ</sequence>
<keyword evidence="1" id="KW-1133">Transmembrane helix</keyword>
<keyword evidence="1" id="KW-0472">Membrane</keyword>
<name>A0A0A9H1I5_ARUDO</name>
<reference evidence="2" key="1">
    <citation type="submission" date="2014-09" db="EMBL/GenBank/DDBJ databases">
        <authorList>
            <person name="Magalhaes I.L.F."/>
            <person name="Oliveira U."/>
            <person name="Santos F.R."/>
            <person name="Vidigal T.H.D.A."/>
            <person name="Brescovit A.D."/>
            <person name="Santos A.J."/>
        </authorList>
    </citation>
    <scope>NUCLEOTIDE SEQUENCE</scope>
    <source>
        <tissue evidence="2">Shoot tissue taken approximately 20 cm above the soil surface</tissue>
    </source>
</reference>
<organism evidence="2">
    <name type="scientific">Arundo donax</name>
    <name type="common">Giant reed</name>
    <name type="synonym">Donax arundinaceus</name>
    <dbReference type="NCBI Taxonomy" id="35708"/>
    <lineage>
        <taxon>Eukaryota</taxon>
        <taxon>Viridiplantae</taxon>
        <taxon>Streptophyta</taxon>
        <taxon>Embryophyta</taxon>
        <taxon>Tracheophyta</taxon>
        <taxon>Spermatophyta</taxon>
        <taxon>Magnoliopsida</taxon>
        <taxon>Liliopsida</taxon>
        <taxon>Poales</taxon>
        <taxon>Poaceae</taxon>
        <taxon>PACMAD clade</taxon>
        <taxon>Arundinoideae</taxon>
        <taxon>Arundineae</taxon>
        <taxon>Arundo</taxon>
    </lineage>
</organism>
<evidence type="ECO:0000256" key="1">
    <source>
        <dbReference type="SAM" id="Phobius"/>
    </source>
</evidence>
<proteinExistence type="predicted"/>
<dbReference type="AlphaFoldDB" id="A0A0A9H1I5"/>